<protein>
    <recommendedName>
        <fullName evidence="2">NB-ARC domain-containing protein</fullName>
    </recommendedName>
</protein>
<evidence type="ECO:0000259" key="2">
    <source>
        <dbReference type="Pfam" id="PF00931"/>
    </source>
</evidence>
<reference evidence="3 4" key="1">
    <citation type="submission" date="2024-08" db="EMBL/GenBank/DDBJ databases">
        <title>Insights into the chromosomal genome structure of Flemingia macrophylla.</title>
        <authorList>
            <person name="Ding Y."/>
            <person name="Zhao Y."/>
            <person name="Bi W."/>
            <person name="Wu M."/>
            <person name="Zhao G."/>
            <person name="Gong Y."/>
            <person name="Li W."/>
            <person name="Zhang P."/>
        </authorList>
    </citation>
    <scope>NUCLEOTIDE SEQUENCE [LARGE SCALE GENOMIC DNA]</scope>
    <source>
        <strain evidence="3">DYQJB</strain>
        <tissue evidence="3">Leaf</tissue>
    </source>
</reference>
<dbReference type="Proteomes" id="UP001603857">
    <property type="component" value="Unassembled WGS sequence"/>
</dbReference>
<comment type="caution">
    <text evidence="3">The sequence shown here is derived from an EMBL/GenBank/DDBJ whole genome shotgun (WGS) entry which is preliminary data.</text>
</comment>
<dbReference type="InterPro" id="IPR002182">
    <property type="entry name" value="NB-ARC"/>
</dbReference>
<dbReference type="InterPro" id="IPR027417">
    <property type="entry name" value="P-loop_NTPase"/>
</dbReference>
<accession>A0ABD1MQ02</accession>
<dbReference type="AlphaFoldDB" id="A0ABD1MQ02"/>
<keyword evidence="1" id="KW-0611">Plant defense</keyword>
<sequence>MRLESLLRLKESLDLKETAVENNVPRKVPLTSLEDGSNIYGRYKDKEAIIKLLREDSCDGEVVSVIPIVGMGGFGNTTLAQLVYNDDNLKEVFDFKA</sequence>
<gene>
    <name evidence="3" type="ORF">Fmac_012314</name>
</gene>
<evidence type="ECO:0000256" key="1">
    <source>
        <dbReference type="ARBA" id="ARBA00022821"/>
    </source>
</evidence>
<feature type="domain" description="NB-ARC" evidence="2">
    <location>
        <begin position="44"/>
        <end position="95"/>
    </location>
</feature>
<evidence type="ECO:0000313" key="4">
    <source>
        <dbReference type="Proteomes" id="UP001603857"/>
    </source>
</evidence>
<keyword evidence="4" id="KW-1185">Reference proteome</keyword>
<evidence type="ECO:0000313" key="3">
    <source>
        <dbReference type="EMBL" id="KAL2337868.1"/>
    </source>
</evidence>
<dbReference type="Gene3D" id="3.40.50.300">
    <property type="entry name" value="P-loop containing nucleotide triphosphate hydrolases"/>
    <property type="match status" value="1"/>
</dbReference>
<dbReference type="Pfam" id="PF00931">
    <property type="entry name" value="NB-ARC"/>
    <property type="match status" value="1"/>
</dbReference>
<dbReference type="PANTHER" id="PTHR36766:SF51">
    <property type="entry name" value="DISEASE RESISTANCE RPP13-LIKE PROTEIN 1"/>
    <property type="match status" value="1"/>
</dbReference>
<dbReference type="EMBL" id="JBGMDY010000004">
    <property type="protein sequence ID" value="KAL2337868.1"/>
    <property type="molecule type" value="Genomic_DNA"/>
</dbReference>
<proteinExistence type="predicted"/>
<dbReference type="GO" id="GO:0006952">
    <property type="term" value="P:defense response"/>
    <property type="evidence" value="ECO:0007669"/>
    <property type="project" value="UniProtKB-KW"/>
</dbReference>
<dbReference type="SUPFAM" id="SSF52540">
    <property type="entry name" value="P-loop containing nucleoside triphosphate hydrolases"/>
    <property type="match status" value="1"/>
</dbReference>
<name>A0ABD1MQ02_9FABA</name>
<organism evidence="3 4">
    <name type="scientific">Flemingia macrophylla</name>
    <dbReference type="NCBI Taxonomy" id="520843"/>
    <lineage>
        <taxon>Eukaryota</taxon>
        <taxon>Viridiplantae</taxon>
        <taxon>Streptophyta</taxon>
        <taxon>Embryophyta</taxon>
        <taxon>Tracheophyta</taxon>
        <taxon>Spermatophyta</taxon>
        <taxon>Magnoliopsida</taxon>
        <taxon>eudicotyledons</taxon>
        <taxon>Gunneridae</taxon>
        <taxon>Pentapetalae</taxon>
        <taxon>rosids</taxon>
        <taxon>fabids</taxon>
        <taxon>Fabales</taxon>
        <taxon>Fabaceae</taxon>
        <taxon>Papilionoideae</taxon>
        <taxon>50 kb inversion clade</taxon>
        <taxon>NPAAA clade</taxon>
        <taxon>indigoferoid/millettioid clade</taxon>
        <taxon>Phaseoleae</taxon>
        <taxon>Flemingia</taxon>
    </lineage>
</organism>
<dbReference type="PANTHER" id="PTHR36766">
    <property type="entry name" value="PLANT BROAD-SPECTRUM MILDEW RESISTANCE PROTEIN RPW8"/>
    <property type="match status" value="1"/>
</dbReference>